<dbReference type="InterPro" id="IPR011335">
    <property type="entry name" value="Restrct_endonuc-II-like"/>
</dbReference>
<dbReference type="InterPro" id="IPR008538">
    <property type="entry name" value="Uma2"/>
</dbReference>
<dbReference type="CDD" id="cd06260">
    <property type="entry name" value="DUF820-like"/>
    <property type="match status" value="1"/>
</dbReference>
<keyword evidence="2" id="KW-0255">Endonuclease</keyword>
<protein>
    <submittedName>
        <fullName evidence="2">Uma2 family endonuclease</fullName>
    </submittedName>
</protein>
<dbReference type="AlphaFoldDB" id="A0AA96WLX2"/>
<evidence type="ECO:0000313" key="2">
    <source>
        <dbReference type="EMBL" id="WNZ27619.1"/>
    </source>
</evidence>
<reference evidence="2" key="1">
    <citation type="submission" date="2020-05" db="EMBL/GenBank/DDBJ databases">
        <authorList>
            <person name="Zhu T."/>
            <person name="Keshari N."/>
            <person name="Lu X."/>
        </authorList>
    </citation>
    <scope>NUCLEOTIDE SEQUENCE</scope>
    <source>
        <strain evidence="2">NK1-12</strain>
    </source>
</reference>
<gene>
    <name evidence="2" type="ORF">HJG54_32710</name>
</gene>
<dbReference type="SUPFAM" id="SSF52980">
    <property type="entry name" value="Restriction endonuclease-like"/>
    <property type="match status" value="1"/>
</dbReference>
<evidence type="ECO:0000259" key="1">
    <source>
        <dbReference type="Pfam" id="PF05685"/>
    </source>
</evidence>
<dbReference type="GO" id="GO:0004519">
    <property type="term" value="F:endonuclease activity"/>
    <property type="evidence" value="ECO:0007669"/>
    <property type="project" value="UniProtKB-KW"/>
</dbReference>
<dbReference type="EMBL" id="CP053587">
    <property type="protein sequence ID" value="WNZ27619.1"/>
    <property type="molecule type" value="Genomic_DNA"/>
</dbReference>
<dbReference type="RefSeq" id="WP_316436011.1">
    <property type="nucleotide sequence ID" value="NZ_CP053587.1"/>
</dbReference>
<dbReference type="PANTHER" id="PTHR47152">
    <property type="entry name" value="SLR2084 PROTEIN-RELATED"/>
    <property type="match status" value="1"/>
</dbReference>
<feature type="domain" description="Putative restriction endonuclease" evidence="1">
    <location>
        <begin position="31"/>
        <end position="167"/>
    </location>
</feature>
<keyword evidence="2" id="KW-0378">Hydrolase</keyword>
<keyword evidence="2" id="KW-0540">Nuclease</keyword>
<dbReference type="Pfam" id="PF05685">
    <property type="entry name" value="Uma2"/>
    <property type="match status" value="1"/>
</dbReference>
<proteinExistence type="predicted"/>
<dbReference type="PANTHER" id="PTHR47152:SF4">
    <property type="entry name" value="SLR0445 PROTEIN"/>
    <property type="match status" value="1"/>
</dbReference>
<name>A0AA96WLX2_9CYAN</name>
<organism evidence="2">
    <name type="scientific">Leptolyngbya sp. NK1-12</name>
    <dbReference type="NCBI Taxonomy" id="2547451"/>
    <lineage>
        <taxon>Bacteria</taxon>
        <taxon>Bacillati</taxon>
        <taxon>Cyanobacteriota</taxon>
        <taxon>Cyanophyceae</taxon>
        <taxon>Leptolyngbyales</taxon>
        <taxon>Leptolyngbyaceae</taxon>
        <taxon>Leptolyngbya group</taxon>
        <taxon>Leptolyngbya</taxon>
    </lineage>
</organism>
<accession>A0AA96WLX2</accession>
<sequence length="195" mass="21820">MVQLLDKTHDQLITLPGTWEGFKLVQQGLQDSPGARLAFYDGVIEILMPGELHEVFAHIIGYLITTFLTEKGIPFVPTRQKDQEREGLAFVQADESYCLGRSKPIPDLSIEVVLTSGGISKLTRYQALGVPEVWFWQDGTFALYHLGADGYQRIEQSQLPGLETLDIELLRRCVLVAETDVAEAIRTFRKAITNG</sequence>